<dbReference type="EMBL" id="CM042020">
    <property type="protein sequence ID" value="KAI3821863.1"/>
    <property type="molecule type" value="Genomic_DNA"/>
</dbReference>
<reference evidence="1 2" key="2">
    <citation type="journal article" date="2022" name="Mol. Ecol. Resour.">
        <title>The genomes of chicory, endive, great burdock and yacon provide insights into Asteraceae paleo-polyploidization history and plant inulin production.</title>
        <authorList>
            <person name="Fan W."/>
            <person name="Wang S."/>
            <person name="Wang H."/>
            <person name="Wang A."/>
            <person name="Jiang F."/>
            <person name="Liu H."/>
            <person name="Zhao H."/>
            <person name="Xu D."/>
            <person name="Zhang Y."/>
        </authorList>
    </citation>
    <scope>NUCLEOTIDE SEQUENCE [LARGE SCALE GENOMIC DNA]</scope>
    <source>
        <strain evidence="2">cv. Yunnan</strain>
        <tissue evidence="1">Leaves</tissue>
    </source>
</reference>
<evidence type="ECO:0000313" key="1">
    <source>
        <dbReference type="EMBL" id="KAI3821863.1"/>
    </source>
</evidence>
<accession>A0ACB9JP90</accession>
<evidence type="ECO:0000313" key="2">
    <source>
        <dbReference type="Proteomes" id="UP001056120"/>
    </source>
</evidence>
<reference evidence="2" key="1">
    <citation type="journal article" date="2022" name="Mol. Ecol. Resour.">
        <title>The genomes of chicory, endive, great burdock and yacon provide insights into Asteraceae palaeo-polyploidization history and plant inulin production.</title>
        <authorList>
            <person name="Fan W."/>
            <person name="Wang S."/>
            <person name="Wang H."/>
            <person name="Wang A."/>
            <person name="Jiang F."/>
            <person name="Liu H."/>
            <person name="Zhao H."/>
            <person name="Xu D."/>
            <person name="Zhang Y."/>
        </authorList>
    </citation>
    <scope>NUCLEOTIDE SEQUENCE [LARGE SCALE GENOMIC DNA]</scope>
    <source>
        <strain evidence="2">cv. Yunnan</strain>
    </source>
</reference>
<protein>
    <submittedName>
        <fullName evidence="1">Uncharacterized protein</fullName>
    </submittedName>
</protein>
<comment type="caution">
    <text evidence="1">The sequence shown here is derived from an EMBL/GenBank/DDBJ whole genome shotgun (WGS) entry which is preliminary data.</text>
</comment>
<gene>
    <name evidence="1" type="ORF">L1987_09437</name>
</gene>
<name>A0ACB9JP90_9ASTR</name>
<organism evidence="1 2">
    <name type="scientific">Smallanthus sonchifolius</name>
    <dbReference type="NCBI Taxonomy" id="185202"/>
    <lineage>
        <taxon>Eukaryota</taxon>
        <taxon>Viridiplantae</taxon>
        <taxon>Streptophyta</taxon>
        <taxon>Embryophyta</taxon>
        <taxon>Tracheophyta</taxon>
        <taxon>Spermatophyta</taxon>
        <taxon>Magnoliopsida</taxon>
        <taxon>eudicotyledons</taxon>
        <taxon>Gunneridae</taxon>
        <taxon>Pentapetalae</taxon>
        <taxon>asterids</taxon>
        <taxon>campanulids</taxon>
        <taxon>Asterales</taxon>
        <taxon>Asteraceae</taxon>
        <taxon>Asteroideae</taxon>
        <taxon>Heliantheae alliance</taxon>
        <taxon>Millerieae</taxon>
        <taxon>Smallanthus</taxon>
    </lineage>
</organism>
<proteinExistence type="predicted"/>
<dbReference type="Proteomes" id="UP001056120">
    <property type="component" value="Linkage Group LG03"/>
</dbReference>
<keyword evidence="2" id="KW-1185">Reference proteome</keyword>
<sequence length="400" mass="45677">MSRIVEEFEKALKSQVKGVEALRTSLEAIRFATHDFSEIMEQEGYVKVYKGVLSHSKGHKAVIVKRQDRKAGFCEEASERIVVFEHMVNGSLKEHVKNTSLTWKQRLKICIDAARGLAYIHGGSHSLYSVHGGIKSSSILINTDWKAVISDFIISKGDEWEWEQKLPVDYKKIISMSKLPLAGTSRSKDLYSLLSSGILFQNKKLVFKGRKDIRSLKSQYPNKGLEFNAICSSEEYKGNNELNDEKNIQRLLKPDLYIDSLEIIKRSENNIQNAPTEELCFLMAFLLTRVKSKVNGKRCHMLPAKAVICNASNAKFYNIKPQAQASELKEQPYIVELDLRDDGYKIQNVLLDLFGRRTVPQLLVNGEFSSSVIELCAVSIYDYIFLWDEDVGWQHFNPKR</sequence>